<dbReference type="SUPFAM" id="SSF75304">
    <property type="entry name" value="Amidase signature (AS) enzymes"/>
    <property type="match status" value="1"/>
</dbReference>
<protein>
    <submittedName>
        <fullName evidence="2">Amidase</fullName>
    </submittedName>
</protein>
<dbReference type="PROSITE" id="PS00571">
    <property type="entry name" value="AMIDASES"/>
    <property type="match status" value="1"/>
</dbReference>
<dbReference type="InterPro" id="IPR036928">
    <property type="entry name" value="AS_sf"/>
</dbReference>
<name>A0ABW1I1F0_9PSEU</name>
<evidence type="ECO:0000313" key="3">
    <source>
        <dbReference type="Proteomes" id="UP001596119"/>
    </source>
</evidence>
<gene>
    <name evidence="2" type="ORF">ACFQH9_04335</name>
</gene>
<feature type="domain" description="Amidase" evidence="1">
    <location>
        <begin position="29"/>
        <end position="428"/>
    </location>
</feature>
<dbReference type="InterPro" id="IPR020556">
    <property type="entry name" value="Amidase_CS"/>
</dbReference>
<accession>A0ABW1I1F0</accession>
<dbReference type="Gene3D" id="3.90.1300.10">
    <property type="entry name" value="Amidase signature (AS) domain"/>
    <property type="match status" value="1"/>
</dbReference>
<organism evidence="2 3">
    <name type="scientific">Pseudonocardia lutea</name>
    <dbReference type="NCBI Taxonomy" id="2172015"/>
    <lineage>
        <taxon>Bacteria</taxon>
        <taxon>Bacillati</taxon>
        <taxon>Actinomycetota</taxon>
        <taxon>Actinomycetes</taxon>
        <taxon>Pseudonocardiales</taxon>
        <taxon>Pseudonocardiaceae</taxon>
        <taxon>Pseudonocardia</taxon>
    </lineage>
</organism>
<dbReference type="RefSeq" id="WP_379564416.1">
    <property type="nucleotide sequence ID" value="NZ_JBHSQK010000007.1"/>
</dbReference>
<dbReference type="InterPro" id="IPR000120">
    <property type="entry name" value="Amidase"/>
</dbReference>
<dbReference type="Proteomes" id="UP001596119">
    <property type="component" value="Unassembled WGS sequence"/>
</dbReference>
<keyword evidence="3" id="KW-1185">Reference proteome</keyword>
<dbReference type="PANTHER" id="PTHR11895">
    <property type="entry name" value="TRANSAMIDASE"/>
    <property type="match status" value="1"/>
</dbReference>
<proteinExistence type="predicted"/>
<reference evidence="3" key="1">
    <citation type="journal article" date="2019" name="Int. J. Syst. Evol. Microbiol.">
        <title>The Global Catalogue of Microorganisms (GCM) 10K type strain sequencing project: providing services to taxonomists for standard genome sequencing and annotation.</title>
        <authorList>
            <consortium name="The Broad Institute Genomics Platform"/>
            <consortium name="The Broad Institute Genome Sequencing Center for Infectious Disease"/>
            <person name="Wu L."/>
            <person name="Ma J."/>
        </authorList>
    </citation>
    <scope>NUCLEOTIDE SEQUENCE [LARGE SCALE GENOMIC DNA]</scope>
    <source>
        <strain evidence="3">CGMCC 4.7397</strain>
    </source>
</reference>
<comment type="caution">
    <text evidence="2">The sequence shown here is derived from an EMBL/GenBank/DDBJ whole genome shotgun (WGS) entry which is preliminary data.</text>
</comment>
<sequence>MSDALDRPAPHTLHDLSDDLAANRYSAVDVVDHFLRRIDDTADSIRAFVEVFHDSARRQAKESDERRLAGRPRSEIDGIPFAVKDIIGIAGQRMYAGSGAVDIVPTSDAPVIAQLRAAGGIILGTTRMHELAYGPSGLNDFDGGAYNPCYPEIIPGGSSSGSAAAVAGGLSPIAFGSDTGGSIRAPASLCQIVGFKPSYGLLSTEGVHPTAPTLDHVGFLAASVDDVRIAMRVFGDVPIIDGPGRGRRLAVFDEPDLTVDPAIATALRRALDTLSNCGWRIEAVTAPSGFDVMDVSSTIMAYEAYRVNRERLETVPERLGADVRERLQDGSRVTSGQYERALHEVDRVRTEVGVLAEGYDALVNPTIPITGPTREDAVREDVRRMLMRNTRLQNLLGAPAISLPGAEDGPAPWGIQLFSVRGRDTELLATAAAVAAGLATPRPTQCMT</sequence>
<evidence type="ECO:0000259" key="1">
    <source>
        <dbReference type="Pfam" id="PF01425"/>
    </source>
</evidence>
<dbReference type="PANTHER" id="PTHR11895:SF176">
    <property type="entry name" value="AMIDASE AMID-RELATED"/>
    <property type="match status" value="1"/>
</dbReference>
<dbReference type="EMBL" id="JBHSQK010000007">
    <property type="protein sequence ID" value="MFC5947502.1"/>
    <property type="molecule type" value="Genomic_DNA"/>
</dbReference>
<evidence type="ECO:0000313" key="2">
    <source>
        <dbReference type="EMBL" id="MFC5947502.1"/>
    </source>
</evidence>
<dbReference type="Pfam" id="PF01425">
    <property type="entry name" value="Amidase"/>
    <property type="match status" value="1"/>
</dbReference>
<dbReference type="InterPro" id="IPR023631">
    <property type="entry name" value="Amidase_dom"/>
</dbReference>